<sequence length="155" mass="16581">MPLQDSLPPIEQATTYTAVIGSDPVLIVLPRMRSVHIAPSGELAAADAWTAAVTAHGAMPMTDAEFAHQVTPGWLVTIAKAMTTATIAGPPGLGEIYTGALEADRRWRQLVEQLHQDGGGLVVITGTADRMEPEAALEMMEAERAVWVRARTTLR</sequence>
<keyword evidence="2" id="KW-1185">Reference proteome</keyword>
<dbReference type="AlphaFoldDB" id="A0A7W9PMU2"/>
<dbReference type="Proteomes" id="UP000540412">
    <property type="component" value="Unassembled WGS sequence"/>
</dbReference>
<evidence type="ECO:0000313" key="1">
    <source>
        <dbReference type="EMBL" id="MBB5918966.1"/>
    </source>
</evidence>
<name>A0A7W9PMU2_9NOCA</name>
<comment type="caution">
    <text evidence="1">The sequence shown here is derived from an EMBL/GenBank/DDBJ whole genome shotgun (WGS) entry which is preliminary data.</text>
</comment>
<organism evidence="1 2">
    <name type="scientific">Nocardia transvalensis</name>
    <dbReference type="NCBI Taxonomy" id="37333"/>
    <lineage>
        <taxon>Bacteria</taxon>
        <taxon>Bacillati</taxon>
        <taxon>Actinomycetota</taxon>
        <taxon>Actinomycetes</taxon>
        <taxon>Mycobacteriales</taxon>
        <taxon>Nocardiaceae</taxon>
        <taxon>Nocardia</taxon>
    </lineage>
</organism>
<accession>A0A7W9PMU2</accession>
<gene>
    <name evidence="1" type="ORF">BJY24_007899</name>
</gene>
<protein>
    <submittedName>
        <fullName evidence="1">Uncharacterized protein</fullName>
    </submittedName>
</protein>
<dbReference type="RefSeq" id="WP_040751696.1">
    <property type="nucleotide sequence ID" value="NZ_JACHIT010000003.1"/>
</dbReference>
<proteinExistence type="predicted"/>
<evidence type="ECO:0000313" key="2">
    <source>
        <dbReference type="Proteomes" id="UP000540412"/>
    </source>
</evidence>
<dbReference type="EMBL" id="JACHIT010000003">
    <property type="protein sequence ID" value="MBB5918966.1"/>
    <property type="molecule type" value="Genomic_DNA"/>
</dbReference>
<reference evidence="1 2" key="1">
    <citation type="submission" date="2020-08" db="EMBL/GenBank/DDBJ databases">
        <title>Sequencing the genomes of 1000 actinobacteria strains.</title>
        <authorList>
            <person name="Klenk H.-P."/>
        </authorList>
    </citation>
    <scope>NUCLEOTIDE SEQUENCE [LARGE SCALE GENOMIC DNA]</scope>
    <source>
        <strain evidence="1 2">DSM 43582</strain>
    </source>
</reference>